<dbReference type="KEGG" id="oyw:OdinLCB4_004050"/>
<dbReference type="PROSITE" id="PS01031">
    <property type="entry name" value="SHSP"/>
    <property type="match status" value="1"/>
</dbReference>
<evidence type="ECO:0000256" key="2">
    <source>
        <dbReference type="RuleBase" id="RU003616"/>
    </source>
</evidence>
<evidence type="ECO:0000256" key="1">
    <source>
        <dbReference type="PROSITE-ProRule" id="PRU00285"/>
    </source>
</evidence>
<dbReference type="PANTHER" id="PTHR11527">
    <property type="entry name" value="HEAT-SHOCK PROTEIN 20 FAMILY MEMBER"/>
    <property type="match status" value="1"/>
</dbReference>
<feature type="domain" description="SHSP" evidence="3">
    <location>
        <begin position="40"/>
        <end position="149"/>
    </location>
</feature>
<organism evidence="4 5">
    <name type="scientific">Odinarchaeota yellowstonii (strain LCB_4)</name>
    <dbReference type="NCBI Taxonomy" id="1841599"/>
    <lineage>
        <taxon>Archaea</taxon>
        <taxon>Promethearchaeati</taxon>
        <taxon>Candidatus Odinarchaeota</taxon>
        <taxon>Candidatus Odinarchaeia</taxon>
        <taxon>Candidatus Odinarchaeales</taxon>
        <taxon>Candidatus Odinarchaeaceae</taxon>
        <taxon>Candidatus Odinarchaeum</taxon>
    </lineage>
</organism>
<evidence type="ECO:0000259" key="3">
    <source>
        <dbReference type="PROSITE" id="PS01031"/>
    </source>
</evidence>
<gene>
    <name evidence="4" type="ORF">OdinLCB4_004050</name>
</gene>
<evidence type="ECO:0000313" key="4">
    <source>
        <dbReference type="EMBL" id="WEU39666.1"/>
    </source>
</evidence>
<comment type="similarity">
    <text evidence="1 2">Belongs to the small heat shock protein (HSP20) family.</text>
</comment>
<reference evidence="4" key="1">
    <citation type="journal article" date="2017" name="Nature">
        <title>Asgard archaea illuminate the origin of eukaryotic cellular complexity.</title>
        <authorList>
            <person name="Zaremba-Niedzwiedzka K."/>
            <person name="Caceres E.F."/>
            <person name="Saw J.H."/>
            <person name="Backstrom D."/>
            <person name="Juzokaite L."/>
            <person name="Vancaester E."/>
            <person name="Seitz K.W."/>
            <person name="Anantharaman K."/>
            <person name="Starnawski P."/>
            <person name="Kjeldsen K.U."/>
            <person name="Scott M.B."/>
            <person name="Nunoura T."/>
            <person name="Banfield J.F."/>
            <person name="Schramm A."/>
            <person name="Baker B.J."/>
            <person name="Spang A."/>
            <person name="Ettema T.J.G."/>
        </authorList>
    </citation>
    <scope>NUCLEOTIDE SEQUENCE</scope>
    <source>
        <strain evidence="4">LCB_4</strain>
    </source>
</reference>
<name>A0AAF0D115_ODILC</name>
<dbReference type="AlphaFoldDB" id="A0AAF0D115"/>
<dbReference type="Proteomes" id="UP000186851">
    <property type="component" value="Chromosome"/>
</dbReference>
<accession>A0AAF0D115</accession>
<dbReference type="SUPFAM" id="SSF49764">
    <property type="entry name" value="HSP20-like chaperones"/>
    <property type="match status" value="1"/>
</dbReference>
<dbReference type="InterPro" id="IPR008978">
    <property type="entry name" value="HSP20-like_chaperone"/>
</dbReference>
<dbReference type="InterPro" id="IPR002068">
    <property type="entry name" value="A-crystallin/Hsp20_dom"/>
</dbReference>
<dbReference type="CDD" id="cd06464">
    <property type="entry name" value="ACD_sHsps-like"/>
    <property type="match status" value="1"/>
</dbReference>
<dbReference type="Pfam" id="PF00011">
    <property type="entry name" value="HSP20"/>
    <property type="match status" value="1"/>
</dbReference>
<reference evidence="4" key="2">
    <citation type="journal article" date="2022" name="Nat. Microbiol.">
        <title>A closed Candidatus Odinarchaeum chromosome exposes Asgard archaeal viruses.</title>
        <authorList>
            <person name="Tamarit D."/>
            <person name="Caceres E.F."/>
            <person name="Krupovic M."/>
            <person name="Nijland R."/>
            <person name="Eme L."/>
            <person name="Robinson N.P."/>
            <person name="Ettema T.J.G."/>
        </authorList>
    </citation>
    <scope>NUCLEOTIDE SEQUENCE</scope>
    <source>
        <strain evidence="4">LCB_4</strain>
    </source>
</reference>
<sequence>MSEDEDYGLGEYIDRILQRVRREFDRVFQLTDLSQELSWDVEEGCMEPLFQVQERENEIIVTADLPLVRKESIKIKADEQSVEITAETVREIVYDKWWAAQRRKSFCRFHKKIILPAKIIPERAKANFKNGILILTLPKKKQVFEIKID</sequence>
<evidence type="ECO:0000313" key="5">
    <source>
        <dbReference type="Proteomes" id="UP000186851"/>
    </source>
</evidence>
<dbReference type="InterPro" id="IPR031107">
    <property type="entry name" value="Small_HSP"/>
</dbReference>
<proteinExistence type="inferred from homology"/>
<dbReference type="Gene3D" id="2.60.40.790">
    <property type="match status" value="1"/>
</dbReference>
<protein>
    <submittedName>
        <fullName evidence="4">Hsp20/alpha crystallin family protein</fullName>
    </submittedName>
</protein>
<dbReference type="EMBL" id="CP091871">
    <property type="protein sequence ID" value="WEU39666.1"/>
    <property type="molecule type" value="Genomic_DNA"/>
</dbReference>